<dbReference type="PANTHER" id="PTHR43737">
    <property type="entry name" value="BLL7424 PROTEIN"/>
    <property type="match status" value="1"/>
</dbReference>
<dbReference type="AlphaFoldDB" id="A0A7Z2T4H5"/>
<reference evidence="1 2" key="1">
    <citation type="submission" date="2020-01" db="EMBL/GenBank/DDBJ databases">
        <title>Whole genome and functional gene identification of agarase of Vibrio HN897.</title>
        <authorList>
            <person name="Liu Y."/>
            <person name="Zhao Z."/>
        </authorList>
    </citation>
    <scope>NUCLEOTIDE SEQUENCE [LARGE SCALE GENOMIC DNA]</scope>
    <source>
        <strain evidence="1 2">HN897</strain>
    </source>
</reference>
<dbReference type="KEGG" id="vas:GT360_11140"/>
<dbReference type="InterPro" id="IPR014917">
    <property type="entry name" value="DUF1800"/>
</dbReference>
<dbReference type="Pfam" id="PF08811">
    <property type="entry name" value="DUF1800"/>
    <property type="match status" value="1"/>
</dbReference>
<dbReference type="PANTHER" id="PTHR43737:SF1">
    <property type="entry name" value="DUF1501 DOMAIN-CONTAINING PROTEIN"/>
    <property type="match status" value="1"/>
</dbReference>
<keyword evidence="2" id="KW-1185">Reference proteome</keyword>
<accession>A0A7Z2T4H5</accession>
<proteinExistence type="predicted"/>
<organism evidence="1 2">
    <name type="scientific">Vibrio astriarenae</name>
    <dbReference type="NCBI Taxonomy" id="1481923"/>
    <lineage>
        <taxon>Bacteria</taxon>
        <taxon>Pseudomonadati</taxon>
        <taxon>Pseudomonadota</taxon>
        <taxon>Gammaproteobacteria</taxon>
        <taxon>Vibrionales</taxon>
        <taxon>Vibrionaceae</taxon>
        <taxon>Vibrio</taxon>
    </lineage>
</organism>
<name>A0A7Z2T4H5_9VIBR</name>
<evidence type="ECO:0000313" key="1">
    <source>
        <dbReference type="EMBL" id="QIA64028.1"/>
    </source>
</evidence>
<gene>
    <name evidence="1" type="ORF">GT360_11140</name>
</gene>
<dbReference type="RefSeq" id="WP_164648937.1">
    <property type="nucleotide sequence ID" value="NZ_CP047475.1"/>
</dbReference>
<dbReference type="EMBL" id="CP047475">
    <property type="protein sequence ID" value="QIA64028.1"/>
    <property type="molecule type" value="Genomic_DNA"/>
</dbReference>
<protein>
    <submittedName>
        <fullName evidence="1">DUF1800 family protein</fullName>
    </submittedName>
</protein>
<sequence length="498" mass="56520">MEYLSYKQAARFLDYATMGIRAGDIDKLLEIDDRHAWIDQQLEEPYSFHVKQLYEQQNQRSEPTLSQEMRVCAWFDIAFWSGAQLRQRMAFALSQILVVSDRDPQLKPFAKAVANYYDLLTTHAFSNYKTLLYEVTRSPVMGHYLTMVGNLPKSETGVNPDENYARELMQLFSIGLEELNMDGSLKLDVNGLPVATYDDSDVENMARVFTGWFMTDGSMIDPMTADSLYHDQEEKLILGNTIPAGLTPEQDLDLVLDILINHPNTAPFISKLLIQRFVTSNPKPAYIERVATVFANTGGQLSEVIKAVLLDPEIETINNIHRTKVREPILAMTYFCRALDCRPGASGLINYDALSYQDTFNQYPLGAPSVFNFFSPDYLPSGSLSDLNLASPELSIIDWNQVIKLSNVVWRLLRNNGFNTGSNTPQDLYPNLELLLSVAEDYEQVIEVIKRRFFYGDLPADLAPRFQDIWAARADKRVALAPMLYLAFVSPSFMVQES</sequence>
<evidence type="ECO:0000313" key="2">
    <source>
        <dbReference type="Proteomes" id="UP000464262"/>
    </source>
</evidence>
<dbReference type="Proteomes" id="UP000464262">
    <property type="component" value="Chromosome 1"/>
</dbReference>